<comment type="caution">
    <text evidence="2">The sequence shown here is derived from an EMBL/GenBank/DDBJ whole genome shotgun (WGS) entry which is preliminary data.</text>
</comment>
<dbReference type="PROSITE" id="PS51257">
    <property type="entry name" value="PROKAR_LIPOPROTEIN"/>
    <property type="match status" value="1"/>
</dbReference>
<keyword evidence="3" id="KW-1185">Reference proteome</keyword>
<organism evidence="2 3">
    <name type="scientific">Microbaculum marinum</name>
    <dbReference type="NCBI Taxonomy" id="1764581"/>
    <lineage>
        <taxon>Bacteria</taxon>
        <taxon>Pseudomonadati</taxon>
        <taxon>Pseudomonadota</taxon>
        <taxon>Alphaproteobacteria</taxon>
        <taxon>Hyphomicrobiales</taxon>
        <taxon>Tepidamorphaceae</taxon>
        <taxon>Microbaculum</taxon>
    </lineage>
</organism>
<proteinExistence type="predicted"/>
<evidence type="ECO:0000256" key="1">
    <source>
        <dbReference type="SAM" id="SignalP"/>
    </source>
</evidence>
<feature type="signal peptide" evidence="1">
    <location>
        <begin position="1"/>
        <end position="23"/>
    </location>
</feature>
<dbReference type="AlphaFoldDB" id="A0AAW9RTA5"/>
<reference evidence="2 3" key="1">
    <citation type="submission" date="2024-02" db="EMBL/GenBank/DDBJ databases">
        <title>Genome analysis and characterization of Microbaculum marinisediminis sp. nov., isolated from marine sediment.</title>
        <authorList>
            <person name="Du Z.-J."/>
            <person name="Ye Y.-Q."/>
            <person name="Zhang Z.-R."/>
            <person name="Yuan S.-M."/>
            <person name="Zhang X.-Y."/>
        </authorList>
    </citation>
    <scope>NUCLEOTIDE SEQUENCE [LARGE SCALE GENOMIC DNA]</scope>
    <source>
        <strain evidence="2 3">SDUM1044001</strain>
    </source>
</reference>
<feature type="chain" id="PRO_5043555657" evidence="1">
    <location>
        <begin position="24"/>
        <end position="132"/>
    </location>
</feature>
<sequence>MYRIFFGPRMAALAFAAAASSCAPPPSPPSPIQLSPVTLSAKQVAIVQSDTRKRLKDPESARFGVFAAGADQNGQISVCGYLNAKNSFGGYIGEKPFAGTLTSEGFFLIGFGDNDNDLAAVTAFCRRRSLML</sequence>
<protein>
    <submittedName>
        <fullName evidence="2">Uncharacterized protein</fullName>
    </submittedName>
</protein>
<dbReference type="Proteomes" id="UP001378188">
    <property type="component" value="Unassembled WGS sequence"/>
</dbReference>
<dbReference type="RefSeq" id="WP_340331146.1">
    <property type="nucleotide sequence ID" value="NZ_JAZHOF010000007.1"/>
</dbReference>
<dbReference type="EMBL" id="JAZHOF010000007">
    <property type="protein sequence ID" value="MEJ8573457.1"/>
    <property type="molecule type" value="Genomic_DNA"/>
</dbReference>
<keyword evidence="1" id="KW-0732">Signal</keyword>
<gene>
    <name evidence="2" type="ORF">V3328_18350</name>
</gene>
<evidence type="ECO:0000313" key="2">
    <source>
        <dbReference type="EMBL" id="MEJ8573457.1"/>
    </source>
</evidence>
<accession>A0AAW9RTA5</accession>
<name>A0AAW9RTA5_9HYPH</name>
<evidence type="ECO:0000313" key="3">
    <source>
        <dbReference type="Proteomes" id="UP001378188"/>
    </source>
</evidence>